<keyword evidence="4" id="KW-1185">Reference proteome</keyword>
<proteinExistence type="predicted"/>
<feature type="region of interest" description="Disordered" evidence="1">
    <location>
        <begin position="423"/>
        <end position="451"/>
    </location>
</feature>
<reference evidence="3 4" key="1">
    <citation type="submission" date="2024-02" db="EMBL/GenBank/DDBJ databases">
        <authorList>
            <person name="Chen Y."/>
            <person name="Shah S."/>
            <person name="Dougan E. K."/>
            <person name="Thang M."/>
            <person name="Chan C."/>
        </authorList>
    </citation>
    <scope>NUCLEOTIDE SEQUENCE [LARGE SCALE GENOMIC DNA]</scope>
</reference>
<protein>
    <submittedName>
        <fullName evidence="3">Uncharacterized protein</fullName>
    </submittedName>
</protein>
<feature type="region of interest" description="Disordered" evidence="1">
    <location>
        <begin position="321"/>
        <end position="375"/>
    </location>
</feature>
<evidence type="ECO:0000313" key="4">
    <source>
        <dbReference type="Proteomes" id="UP001642464"/>
    </source>
</evidence>
<name>A0ABP0RMH6_9DINO</name>
<evidence type="ECO:0000256" key="1">
    <source>
        <dbReference type="SAM" id="MobiDB-lite"/>
    </source>
</evidence>
<feature type="chain" id="PRO_5045433897" evidence="2">
    <location>
        <begin position="27"/>
        <end position="916"/>
    </location>
</feature>
<feature type="compositionally biased region" description="Basic and acidic residues" evidence="1">
    <location>
        <begin position="290"/>
        <end position="307"/>
    </location>
</feature>
<dbReference type="Proteomes" id="UP001642464">
    <property type="component" value="Unassembled WGS sequence"/>
</dbReference>
<keyword evidence="2" id="KW-0732">Signal</keyword>
<feature type="compositionally biased region" description="Acidic residues" evidence="1">
    <location>
        <begin position="343"/>
        <end position="359"/>
    </location>
</feature>
<comment type="caution">
    <text evidence="3">The sequence shown here is derived from an EMBL/GenBank/DDBJ whole genome shotgun (WGS) entry which is preliminary data.</text>
</comment>
<accession>A0ABP0RMH6</accession>
<feature type="compositionally biased region" description="Low complexity" evidence="1">
    <location>
        <begin position="223"/>
        <end position="233"/>
    </location>
</feature>
<gene>
    <name evidence="3" type="ORF">SCF082_LOCUS47449</name>
</gene>
<dbReference type="EMBL" id="CAXAMM010041835">
    <property type="protein sequence ID" value="CAK9101469.1"/>
    <property type="molecule type" value="Genomic_DNA"/>
</dbReference>
<feature type="compositionally biased region" description="Polar residues" evidence="1">
    <location>
        <begin position="240"/>
        <end position="250"/>
    </location>
</feature>
<evidence type="ECO:0000256" key="2">
    <source>
        <dbReference type="SAM" id="SignalP"/>
    </source>
</evidence>
<feature type="region of interest" description="Disordered" evidence="1">
    <location>
        <begin position="223"/>
        <end position="307"/>
    </location>
</feature>
<feature type="signal peptide" evidence="2">
    <location>
        <begin position="1"/>
        <end position="26"/>
    </location>
</feature>
<organism evidence="3 4">
    <name type="scientific">Durusdinium trenchii</name>
    <dbReference type="NCBI Taxonomy" id="1381693"/>
    <lineage>
        <taxon>Eukaryota</taxon>
        <taxon>Sar</taxon>
        <taxon>Alveolata</taxon>
        <taxon>Dinophyceae</taxon>
        <taxon>Suessiales</taxon>
        <taxon>Symbiodiniaceae</taxon>
        <taxon>Durusdinium</taxon>
    </lineage>
</organism>
<sequence length="916" mass="101830">MKIGQVLSACILLLAHLDNVAVFTEAYSFVELFCGEAWVSRVMRASGHPTASLDIRFGDPAPGKQDCYDLLTDAGFTLALVSLLNCKMDNFVCLIGLLCSSFVAINRATNRRFPFCALGDVRQPSVQVGNALTSRTCLLIWVVQAMGGCFILEHPRSSMVTWHPRIREVMKSLPKVFIAFWWMYHFGGLTAKRHLCLSNAETVGELDLGKICQKARKKLAQSAAKSATSSGSKSGKRAFTGSQFLKSTGTYPPRFGKFLQKLHPRSPPTKAQKGRADGGPKPRRLNFKSPDPDPARQLDALKEDNAKLKSDMEKLLRAMEKGTKPAVKAKGKACPSKPHSSAEPEESDADGEDREEPDAEVSASGSGGEEDLSEAAKRARLRRLCEKKGSGKLNVPEEDVFVKKVLRSKEKVARDLKGFTKELRAGRSKDIPGAAAPESEPDSSDDEKGNADDGSALYHCARMIGRGAPCCDVVEFAKQQVQTNPEAPRVLREFAKVSINDAEKGCHRIFAKYNYIPPVEIEYTTLGEGYLKDFPFIRLSSWVQWLLDSGRLWRHFVGARSWESMQEILNTFWGRYNSLYPEHQVFQMGLDLRCVIPFFSHQDEGRTKKHDGIWIFASHGCIGRGTTAFLKKGKDRIPLHRSGLGMNFIGCTWSSHFLFCTMVRTVLEENPEAMNDLMKLYATDVALLAHSGIVSEDGTKKVHLIHLGSLGDCPALAKIAGFSRTFSHVPRAVASARACSGICPWCLAGQEANAHQRAYPFEDYSMHPCWQETIEQILPWSSTPPLLEGIPVNPSRLAHFFATDLWHNFGLGMGKQWLGSCFVSLIERGDFWVQTSVETKFQFLTSEFKSFCQMKRLSPHMTEISRQTMGWPMSSKTPCGQWSKGAVTTHFMLFLEHFCSVHAADSSDEVIMAIVL</sequence>
<evidence type="ECO:0000313" key="3">
    <source>
        <dbReference type="EMBL" id="CAK9101469.1"/>
    </source>
</evidence>